<dbReference type="AlphaFoldDB" id="A0A1L8FHI9"/>
<dbReference type="RefSeq" id="XP_041427708.1">
    <property type="nucleotide sequence ID" value="XM_041571774.1"/>
</dbReference>
<gene>
    <name evidence="2" type="primary">LOC108697862</name>
</gene>
<protein>
    <submittedName>
        <fullName evidence="2">Uncharacterized protein LOC108697862 isoform X1</fullName>
    </submittedName>
</protein>
<dbReference type="GeneID" id="108697862"/>
<evidence type="ECO:0000313" key="1">
    <source>
        <dbReference type="Proteomes" id="UP000186698"/>
    </source>
</evidence>
<keyword evidence="1" id="KW-1185">Reference proteome</keyword>
<name>A0A1L8FHI9_XENLA</name>
<organism evidence="1 2">
    <name type="scientific">Xenopus laevis</name>
    <name type="common">African clawed frog</name>
    <dbReference type="NCBI Taxonomy" id="8355"/>
    <lineage>
        <taxon>Eukaryota</taxon>
        <taxon>Metazoa</taxon>
        <taxon>Chordata</taxon>
        <taxon>Craniata</taxon>
        <taxon>Vertebrata</taxon>
        <taxon>Euteleostomi</taxon>
        <taxon>Amphibia</taxon>
        <taxon>Batrachia</taxon>
        <taxon>Anura</taxon>
        <taxon>Pipoidea</taxon>
        <taxon>Pipidae</taxon>
        <taxon>Xenopodinae</taxon>
        <taxon>Xenopus</taxon>
        <taxon>Xenopus</taxon>
    </lineage>
</organism>
<reference evidence="2" key="1">
    <citation type="submission" date="2025-08" db="UniProtKB">
        <authorList>
            <consortium name="RefSeq"/>
        </authorList>
    </citation>
    <scope>IDENTIFICATION</scope>
    <source>
        <strain evidence="2">J_2021</strain>
        <tissue evidence="2">Erythrocytes</tissue>
    </source>
</reference>
<evidence type="ECO:0000313" key="2">
    <source>
        <dbReference type="RefSeq" id="XP_041427708.1"/>
    </source>
</evidence>
<proteinExistence type="predicted"/>
<dbReference type="Bgee" id="108697862">
    <property type="expression patterns" value="Expressed in oocyte and 16 other cell types or tissues"/>
</dbReference>
<dbReference type="OMA" id="KAHTYSR"/>
<dbReference type="OrthoDB" id="10462256at2759"/>
<dbReference type="KEGG" id="xla:108697862"/>
<accession>A0A1L8FHI9</accession>
<dbReference type="PaxDb" id="8355-A0A1L8FHI9"/>
<sequence length="182" mass="20047">MCLKYSLQEQEGPCNSGFPGYSLGNKTPVQSQGTGPAPVQSQGTESGLCDCVIRRRELAMDSIHHTFIINCHTGTRLCFTGDPRPVPVRSRDPSSRAPSTRERLRTCFTHCINNESTTDPSCSCCPSPKAKDCGKLVPISQWQTSLVPTEGKPEQSRLYKVLEDSVKQFLRSVASCLRTQKP</sequence>
<dbReference type="Proteomes" id="UP000186698">
    <property type="component" value="Chromosome 7S"/>
</dbReference>